<evidence type="ECO:0000256" key="1">
    <source>
        <dbReference type="ARBA" id="ARBA00001947"/>
    </source>
</evidence>
<keyword evidence="2 5" id="KW-0479">Metal-binding</keyword>
<dbReference type="SMART" id="SM00829">
    <property type="entry name" value="PKS_ER"/>
    <property type="match status" value="1"/>
</dbReference>
<dbReference type="InterPro" id="IPR013154">
    <property type="entry name" value="ADH-like_N"/>
</dbReference>
<comment type="cofactor">
    <cofactor evidence="1 5">
        <name>Zn(2+)</name>
        <dbReference type="ChEBI" id="CHEBI:29105"/>
    </cofactor>
</comment>
<dbReference type="EMBL" id="JAOQAZ010000010">
    <property type="protein sequence ID" value="KAJ4263361.1"/>
    <property type="molecule type" value="Genomic_DNA"/>
</dbReference>
<keyword evidence="8" id="KW-1185">Reference proteome</keyword>
<dbReference type="Gene3D" id="3.40.50.720">
    <property type="entry name" value="NAD(P)-binding Rossmann-like Domain"/>
    <property type="match status" value="1"/>
</dbReference>
<proteinExistence type="inferred from homology"/>
<dbReference type="Proteomes" id="UP001152049">
    <property type="component" value="Unassembled WGS sequence"/>
</dbReference>
<dbReference type="GO" id="GO:0008270">
    <property type="term" value="F:zinc ion binding"/>
    <property type="evidence" value="ECO:0007669"/>
    <property type="project" value="InterPro"/>
</dbReference>
<reference evidence="7" key="1">
    <citation type="submission" date="2022-09" db="EMBL/GenBank/DDBJ databases">
        <title>Fusarium specimens isolated from Avocado Roots.</title>
        <authorList>
            <person name="Stajich J."/>
            <person name="Roper C."/>
            <person name="Heimlech-Rivalta G."/>
        </authorList>
    </citation>
    <scope>NUCLEOTIDE SEQUENCE</scope>
    <source>
        <strain evidence="7">CF00136</strain>
    </source>
</reference>
<feature type="domain" description="Enoyl reductase (ER)" evidence="6">
    <location>
        <begin position="15"/>
        <end position="350"/>
    </location>
</feature>
<evidence type="ECO:0000256" key="3">
    <source>
        <dbReference type="ARBA" id="ARBA00022833"/>
    </source>
</evidence>
<dbReference type="PANTHER" id="PTHR42813:SF2">
    <property type="entry name" value="DEHYDROGENASE, ZINC-CONTAINING, PUTATIVE (AFU_ORTHOLOGUE AFUA_2G02810)-RELATED"/>
    <property type="match status" value="1"/>
</dbReference>
<dbReference type="CDD" id="cd08284">
    <property type="entry name" value="FDH_like_2"/>
    <property type="match status" value="1"/>
</dbReference>
<dbReference type="PROSITE" id="PS00059">
    <property type="entry name" value="ADH_ZINC"/>
    <property type="match status" value="1"/>
</dbReference>
<dbReference type="AlphaFoldDB" id="A0A9W8VFB6"/>
<dbReference type="PANTHER" id="PTHR42813">
    <property type="entry name" value="ZINC-TYPE ALCOHOL DEHYDROGENASE-LIKE"/>
    <property type="match status" value="1"/>
</dbReference>
<comment type="caution">
    <text evidence="7">The sequence shown here is derived from an EMBL/GenBank/DDBJ whole genome shotgun (WGS) entry which is preliminary data.</text>
</comment>
<keyword evidence="3 5" id="KW-0862">Zinc</keyword>
<dbReference type="SUPFAM" id="SSF51735">
    <property type="entry name" value="NAD(P)-binding Rossmann-fold domains"/>
    <property type="match status" value="1"/>
</dbReference>
<dbReference type="InterPro" id="IPR036291">
    <property type="entry name" value="NAD(P)-bd_dom_sf"/>
</dbReference>
<dbReference type="OrthoDB" id="442947at2759"/>
<evidence type="ECO:0000313" key="8">
    <source>
        <dbReference type="Proteomes" id="UP001152049"/>
    </source>
</evidence>
<dbReference type="GO" id="GO:0016491">
    <property type="term" value="F:oxidoreductase activity"/>
    <property type="evidence" value="ECO:0007669"/>
    <property type="project" value="UniProtKB-KW"/>
</dbReference>
<dbReference type="Pfam" id="PF00107">
    <property type="entry name" value="ADH_zinc_N"/>
    <property type="match status" value="1"/>
</dbReference>
<keyword evidence="4" id="KW-0560">Oxidoreductase</keyword>
<name>A0A9W8VFB6_9HYPO</name>
<dbReference type="InterPro" id="IPR020843">
    <property type="entry name" value="ER"/>
</dbReference>
<dbReference type="Pfam" id="PF08240">
    <property type="entry name" value="ADH_N"/>
    <property type="match status" value="1"/>
</dbReference>
<sequence>MADTMKCVVLNGPFQVSLENRPIPQVQDEQDIVVKVSATALCGSDLHLYRGHMSGGAGFIMGHEFTGTVVSIGSGVKTVQVGDRVVSAFTTSCGECFYCRSGCSARCVKSLLFGTKFLDGGQAEYVRVPSADGTVIRAPDTISDQALILMADIFPTGYFGVKAAVEMTTSIDIKDATVVVIGCGPVGLCAVIAAANVQPKHLFAIDSVPERLKQAQSLGATPLNFLQDKEGMHQQIKDVTEGRGADIVIEVVGQSPALRTAFDLLRPSGTLSSIGVHNGEIPWNGYEAFSKNIRLHFGRCPVRSVFPEALALLQEKEHLVGFMFENVMPLSEAVAGYDLFVQSKVQKVMFRP</sequence>
<dbReference type="InterPro" id="IPR013149">
    <property type="entry name" value="ADH-like_C"/>
</dbReference>
<evidence type="ECO:0000313" key="7">
    <source>
        <dbReference type="EMBL" id="KAJ4263361.1"/>
    </source>
</evidence>
<dbReference type="Gene3D" id="3.90.180.10">
    <property type="entry name" value="Medium-chain alcohol dehydrogenases, catalytic domain"/>
    <property type="match status" value="1"/>
</dbReference>
<evidence type="ECO:0000256" key="4">
    <source>
        <dbReference type="ARBA" id="ARBA00023002"/>
    </source>
</evidence>
<comment type="similarity">
    <text evidence="5">Belongs to the zinc-containing alcohol dehydrogenase family.</text>
</comment>
<evidence type="ECO:0000259" key="6">
    <source>
        <dbReference type="SMART" id="SM00829"/>
    </source>
</evidence>
<accession>A0A9W8VFB6</accession>
<protein>
    <recommendedName>
        <fullName evidence="6">Enoyl reductase (ER) domain-containing protein</fullName>
    </recommendedName>
</protein>
<gene>
    <name evidence="7" type="ORF">NW762_006180</name>
</gene>
<evidence type="ECO:0000256" key="5">
    <source>
        <dbReference type="RuleBase" id="RU361277"/>
    </source>
</evidence>
<evidence type="ECO:0000256" key="2">
    <source>
        <dbReference type="ARBA" id="ARBA00022723"/>
    </source>
</evidence>
<dbReference type="InterPro" id="IPR002328">
    <property type="entry name" value="ADH_Zn_CS"/>
</dbReference>
<organism evidence="7 8">
    <name type="scientific">Fusarium torreyae</name>
    <dbReference type="NCBI Taxonomy" id="1237075"/>
    <lineage>
        <taxon>Eukaryota</taxon>
        <taxon>Fungi</taxon>
        <taxon>Dikarya</taxon>
        <taxon>Ascomycota</taxon>
        <taxon>Pezizomycotina</taxon>
        <taxon>Sordariomycetes</taxon>
        <taxon>Hypocreomycetidae</taxon>
        <taxon>Hypocreales</taxon>
        <taxon>Nectriaceae</taxon>
        <taxon>Fusarium</taxon>
    </lineage>
</organism>
<dbReference type="InterPro" id="IPR011032">
    <property type="entry name" value="GroES-like_sf"/>
</dbReference>
<dbReference type="SUPFAM" id="SSF50129">
    <property type="entry name" value="GroES-like"/>
    <property type="match status" value="1"/>
</dbReference>